<reference evidence="1" key="1">
    <citation type="journal article" date="2021" name="Proc. Natl. Acad. Sci. U.S.A.">
        <title>A Catalog of Tens of Thousands of Viruses from Human Metagenomes Reveals Hidden Associations with Chronic Diseases.</title>
        <authorList>
            <person name="Tisza M.J."/>
            <person name="Buck C.B."/>
        </authorList>
    </citation>
    <scope>NUCLEOTIDE SEQUENCE</scope>
    <source>
        <strain evidence="1">CteZR38</strain>
    </source>
</reference>
<organism evidence="1">
    <name type="scientific">Siphoviridae sp. cteZR38</name>
    <dbReference type="NCBI Taxonomy" id="2827906"/>
    <lineage>
        <taxon>Viruses</taxon>
        <taxon>Duplodnaviria</taxon>
        <taxon>Heunggongvirae</taxon>
        <taxon>Uroviricota</taxon>
        <taxon>Caudoviricetes</taxon>
    </lineage>
</organism>
<protein>
    <submittedName>
        <fullName evidence="1">Uncharacterized protein</fullName>
    </submittedName>
</protein>
<sequence>METIKINPEECEIFGNIISNKHGYLEDKNDFESHKCMVSLNNVKPDEWESYNVYSFKLSKDVSLTNRFSEDIQYCMESSLSSLFVCEHFDFNFNPYSDFFEVVPFRNGYTLKVKETYLSENVDLTSPFFLLIHQNNQGVHIPDDASSIVFSSNYDAKNTIESILVGLVFFDKDGKLIENQEIMDIANEGMGNKGRCAIKTSKIPAGAKYVSVEFAFPDGVSKGDYISFQLNCLLFNSEYDGFIKN</sequence>
<dbReference type="EMBL" id="BK032636">
    <property type="protein sequence ID" value="DAF52424.1"/>
    <property type="molecule type" value="Genomic_DNA"/>
</dbReference>
<proteinExistence type="predicted"/>
<evidence type="ECO:0000313" key="1">
    <source>
        <dbReference type="EMBL" id="DAF52424.1"/>
    </source>
</evidence>
<name>A0A8S5SND2_9CAUD</name>
<accession>A0A8S5SND2</accession>